<reference evidence="2" key="1">
    <citation type="submission" date="2016-09" db="EMBL/GenBank/DDBJ databases">
        <authorList>
            <person name="Varghese N."/>
            <person name="Submissions S."/>
        </authorList>
    </citation>
    <scope>NUCLEOTIDE SEQUENCE [LARGE SCALE GENOMIC DNA]</scope>
    <source>
        <strain evidence="2">JS23</strain>
    </source>
</reference>
<dbReference type="AlphaFoldDB" id="A0A1H2PSI0"/>
<dbReference type="Proteomes" id="UP000243719">
    <property type="component" value="Unassembled WGS sequence"/>
</dbReference>
<dbReference type="RefSeq" id="WP_091910596.1">
    <property type="nucleotide sequence ID" value="NZ_FNLO01000010.1"/>
</dbReference>
<protein>
    <submittedName>
        <fullName evidence="1">Uncharacterized protein</fullName>
    </submittedName>
</protein>
<evidence type="ECO:0000313" key="1">
    <source>
        <dbReference type="EMBL" id="SDV49968.1"/>
    </source>
</evidence>
<name>A0A1H2PSI0_9BURK</name>
<organism evidence="1 2">
    <name type="scientific">Chitinasiproducens palmae</name>
    <dbReference type="NCBI Taxonomy" id="1770053"/>
    <lineage>
        <taxon>Bacteria</taxon>
        <taxon>Pseudomonadati</taxon>
        <taxon>Pseudomonadota</taxon>
        <taxon>Betaproteobacteria</taxon>
        <taxon>Burkholderiales</taxon>
        <taxon>Burkholderiaceae</taxon>
        <taxon>Chitinasiproducens</taxon>
    </lineage>
</organism>
<keyword evidence="2" id="KW-1185">Reference proteome</keyword>
<dbReference type="EMBL" id="FNLO01000010">
    <property type="protein sequence ID" value="SDV49968.1"/>
    <property type="molecule type" value="Genomic_DNA"/>
</dbReference>
<dbReference type="OrthoDB" id="9135187at2"/>
<sequence>MANTLKTIARLAACAALVSCGGGGSGDDQQNNNSSAATASTEGLWTGTIKSSVTNRSQPVTLIALPTGEMRLLSSNCVQYIAATSINASFFSGSGNGYAPDGGVAACPIAYTFPSGSTTATVNVSGQAATRQTLYGSYSAGGDTGTFTTTYNDAYGRTGTLARVAGTYSNGTVQVTITATGSLTGLLGSEEAFGTVSTIDVTKNAYRIVLNQGTPASAATSSASAVAADIAASWSGVATLVDYSSSTDNALVVSLSNQESGFTATLIRQ</sequence>
<proteinExistence type="predicted"/>
<evidence type="ECO:0000313" key="2">
    <source>
        <dbReference type="Proteomes" id="UP000243719"/>
    </source>
</evidence>
<gene>
    <name evidence="1" type="ORF">SAMN05216551_11015</name>
</gene>
<accession>A0A1H2PSI0</accession>